<evidence type="ECO:0000256" key="1">
    <source>
        <dbReference type="ARBA" id="ARBA00023118"/>
    </source>
</evidence>
<dbReference type="RefSeq" id="WP_307259570.1">
    <property type="nucleotide sequence ID" value="NZ_JAUSVL010000001.1"/>
</dbReference>
<dbReference type="Proteomes" id="UP001238163">
    <property type="component" value="Unassembled WGS sequence"/>
</dbReference>
<protein>
    <submittedName>
        <fullName evidence="2">CRISPR system Cascade subunit CasD</fullName>
    </submittedName>
</protein>
<proteinExistence type="predicted"/>
<dbReference type="GO" id="GO:0043571">
    <property type="term" value="P:maintenance of CRISPR repeat elements"/>
    <property type="evidence" value="ECO:0007669"/>
    <property type="project" value="InterPro"/>
</dbReference>
<dbReference type="AlphaFoldDB" id="A0AAE3VDM0"/>
<dbReference type="NCBIfam" id="TIGR01868">
    <property type="entry name" value="casD_Cas5e"/>
    <property type="match status" value="1"/>
</dbReference>
<dbReference type="NCBIfam" id="TIGR02593">
    <property type="entry name" value="CRISPR_cas5"/>
    <property type="match status" value="1"/>
</dbReference>
<name>A0AAE3VDM0_9BACT</name>
<dbReference type="GO" id="GO:0003723">
    <property type="term" value="F:RNA binding"/>
    <property type="evidence" value="ECO:0007669"/>
    <property type="project" value="InterPro"/>
</dbReference>
<dbReference type="GO" id="GO:0051607">
    <property type="term" value="P:defense response to virus"/>
    <property type="evidence" value="ECO:0007669"/>
    <property type="project" value="UniProtKB-KW"/>
</dbReference>
<reference evidence="2" key="1">
    <citation type="submission" date="2023-07" db="EMBL/GenBank/DDBJ databases">
        <title>Genomic Encyclopedia of Type Strains, Phase IV (KMG-IV): sequencing the most valuable type-strain genomes for metagenomic binning, comparative biology and taxonomic classification.</title>
        <authorList>
            <person name="Goeker M."/>
        </authorList>
    </citation>
    <scope>NUCLEOTIDE SEQUENCE</scope>
    <source>
        <strain evidence="2">DSM 24202</strain>
    </source>
</reference>
<evidence type="ECO:0000313" key="3">
    <source>
        <dbReference type="Proteomes" id="UP001238163"/>
    </source>
</evidence>
<gene>
    <name evidence="2" type="ORF">J3R75_000368</name>
</gene>
<dbReference type="InterPro" id="IPR021124">
    <property type="entry name" value="CRISPR-assoc_prot_Cas5"/>
</dbReference>
<dbReference type="InterPro" id="IPR010147">
    <property type="entry name" value="CRISPR-assoc_prot_CasD"/>
</dbReference>
<evidence type="ECO:0000313" key="2">
    <source>
        <dbReference type="EMBL" id="MDQ0288261.1"/>
    </source>
</evidence>
<sequence length="237" mass="26350">MKYLTLWLEAPLQAWGFDSKFDLRATFEFPTKSGVIGLLLAASGDSGPQEALLARLGDSPLLVVAFVPEDGESEPQLRDYHMVGNGYDEKDKWQSQLIPRKLDGTKAVGGGAKRTYRFFLQNSFFAVIVGLPDDLADKFAAALQAPVFDLYLGRKCCVPTDIIFRGSYESHDLAWKNAMTIGDQKKLKAWRHLVEVPMETPGAFAIYDVPLRFGIHKLYRDRTVTVTSSKEEGNLGG</sequence>
<comment type="caution">
    <text evidence="2">The sequence shown here is derived from an EMBL/GenBank/DDBJ whole genome shotgun (WGS) entry which is preliminary data.</text>
</comment>
<dbReference type="Gene3D" id="3.30.70.2660">
    <property type="match status" value="1"/>
</dbReference>
<dbReference type="CDD" id="cd09756">
    <property type="entry name" value="Cas5_I-E"/>
    <property type="match status" value="1"/>
</dbReference>
<dbReference type="InterPro" id="IPR013422">
    <property type="entry name" value="CRISPR-assoc_prot_Cas5_N"/>
</dbReference>
<keyword evidence="1" id="KW-0051">Antiviral defense</keyword>
<organism evidence="2 3">
    <name type="scientific">Oligosphaera ethanolica</name>
    <dbReference type="NCBI Taxonomy" id="760260"/>
    <lineage>
        <taxon>Bacteria</taxon>
        <taxon>Pseudomonadati</taxon>
        <taxon>Lentisphaerota</taxon>
        <taxon>Oligosphaeria</taxon>
        <taxon>Oligosphaerales</taxon>
        <taxon>Oligosphaeraceae</taxon>
        <taxon>Oligosphaera</taxon>
    </lineage>
</organism>
<dbReference type="Pfam" id="PF09704">
    <property type="entry name" value="Cas_Cas5d"/>
    <property type="match status" value="1"/>
</dbReference>
<dbReference type="EMBL" id="JAUSVL010000001">
    <property type="protein sequence ID" value="MDQ0288261.1"/>
    <property type="molecule type" value="Genomic_DNA"/>
</dbReference>
<accession>A0AAE3VDM0</accession>
<keyword evidence="3" id="KW-1185">Reference proteome</keyword>